<comment type="caution">
    <text evidence="1">The sequence shown here is derived from an EMBL/GenBank/DDBJ whole genome shotgun (WGS) entry which is preliminary data.</text>
</comment>
<proteinExistence type="predicted"/>
<dbReference type="EMBL" id="ADMT01000077">
    <property type="protein sequence ID" value="EFF84095.1"/>
    <property type="molecule type" value="Genomic_DNA"/>
</dbReference>
<organism evidence="1 2">
    <name type="scientific">Acinetobacter haemolyticus ATCC 19194</name>
    <dbReference type="NCBI Taxonomy" id="707232"/>
    <lineage>
        <taxon>Bacteria</taxon>
        <taxon>Pseudomonadati</taxon>
        <taxon>Pseudomonadota</taxon>
        <taxon>Gammaproteobacteria</taxon>
        <taxon>Moraxellales</taxon>
        <taxon>Moraxellaceae</taxon>
        <taxon>Acinetobacter</taxon>
    </lineage>
</organism>
<dbReference type="AlphaFoldDB" id="D4XL55"/>
<sequence>MYRISVKFFFPFDLTYYFFIQSHHTTHPLNENGSERFYFIKLQLQ</sequence>
<dbReference type="Proteomes" id="UP000003085">
    <property type="component" value="Unassembled WGS sequence"/>
</dbReference>
<name>D4XL55_ACIHA</name>
<gene>
    <name evidence="1" type="ORF">HMP0015_0447</name>
</gene>
<protein>
    <submittedName>
        <fullName evidence="1">Uncharacterized protein</fullName>
    </submittedName>
</protein>
<evidence type="ECO:0000313" key="2">
    <source>
        <dbReference type="Proteomes" id="UP000003085"/>
    </source>
</evidence>
<dbReference type="HOGENOM" id="CLU_3194878_0_0_6"/>
<evidence type="ECO:0000313" key="1">
    <source>
        <dbReference type="EMBL" id="EFF84095.1"/>
    </source>
</evidence>
<reference evidence="2" key="1">
    <citation type="submission" date="2010-03" db="EMBL/GenBank/DDBJ databases">
        <title>Complete sequence of Mobiluncus curtisii ATCC 43063.</title>
        <authorList>
            <person name="Muzny D."/>
            <person name="Qin X."/>
            <person name="Deng J."/>
            <person name="Jiang H."/>
            <person name="Liu Y."/>
            <person name="Qu J."/>
            <person name="Song X.-Z."/>
            <person name="Zhang L."/>
            <person name="Thornton R."/>
            <person name="Coyle M."/>
            <person name="Francisco L."/>
            <person name="Jackson L."/>
            <person name="Javaid M."/>
            <person name="Korchina V."/>
            <person name="Kovar C."/>
            <person name="Mata R."/>
            <person name="Mathew T."/>
            <person name="Ngo R."/>
            <person name="Nguyen L."/>
            <person name="Nguyen N."/>
            <person name="Okwuonu G."/>
            <person name="Ongeri F."/>
            <person name="Pham C."/>
            <person name="Simmons D."/>
            <person name="Wilczek-Boney K."/>
            <person name="Hale W."/>
            <person name="Jakkamsetti A."/>
            <person name="Pham P."/>
            <person name="Ruth R."/>
            <person name="San Lucas F."/>
            <person name="Warren J."/>
            <person name="Zhang J."/>
            <person name="Zhao Z."/>
            <person name="Zhou C."/>
            <person name="Zhu D."/>
            <person name="Lee S."/>
            <person name="Bess C."/>
            <person name="Blankenburg K."/>
            <person name="Forbes L."/>
            <person name="Fu Q."/>
            <person name="Gubbala S."/>
            <person name="Hirani K."/>
            <person name="Jayaseelan J.C."/>
            <person name="Lara F."/>
            <person name="Munidasa M."/>
            <person name="Palculict T."/>
            <person name="Patil S."/>
            <person name="Pu L.-L."/>
            <person name="Saada N."/>
            <person name="Tang L."/>
            <person name="Weissenberger G."/>
            <person name="Zhu Y."/>
            <person name="Hemphill L."/>
            <person name="Shang Y."/>
            <person name="Youmans B."/>
            <person name="Ayvaz T."/>
            <person name="Ross M."/>
            <person name="Santibanez J."/>
            <person name="Aqrawi P."/>
            <person name="Gross S."/>
            <person name="Joshi V."/>
            <person name="Fowler G."/>
            <person name="Nazareth L."/>
            <person name="Reid J."/>
            <person name="Worley K."/>
            <person name="Petrosino J."/>
            <person name="Highlander S."/>
            <person name="Gibbs R."/>
            <person name="Gibbs R."/>
        </authorList>
    </citation>
    <scope>NUCLEOTIDE SEQUENCE [LARGE SCALE GENOMIC DNA]</scope>
    <source>
        <strain evidence="2">ATCC 19194</strain>
    </source>
</reference>
<accession>D4XL55</accession>